<dbReference type="PANTHER" id="PTHR43096">
    <property type="entry name" value="DNAJ HOMOLOG 1, MITOCHONDRIAL-RELATED"/>
    <property type="match status" value="1"/>
</dbReference>
<dbReference type="EMBL" id="NRJG01000080">
    <property type="protein sequence ID" value="RIY37819.1"/>
    <property type="molecule type" value="Genomic_DNA"/>
</dbReference>
<comment type="cofactor">
    <cofactor evidence="10">
        <name>Zn(2+)</name>
        <dbReference type="ChEBI" id="CHEBI:29105"/>
    </cofactor>
    <text evidence="10">Binds 2 Zn(2+) ions per monomer.</text>
</comment>
<feature type="domain" description="CR-type" evidence="13">
    <location>
        <begin position="136"/>
        <end position="210"/>
    </location>
</feature>
<dbReference type="GO" id="GO:0042026">
    <property type="term" value="P:protein refolding"/>
    <property type="evidence" value="ECO:0007669"/>
    <property type="project" value="TreeGrafter"/>
</dbReference>
<evidence type="ECO:0000256" key="7">
    <source>
        <dbReference type="ARBA" id="ARBA00023186"/>
    </source>
</evidence>
<dbReference type="InterPro" id="IPR012724">
    <property type="entry name" value="DnaJ"/>
</dbReference>
<comment type="function">
    <text evidence="10">Participates actively in the response to hyperosmotic and heat shock by preventing the aggregation of stress-denatured proteins and by disaggregating proteins, also in an autonomous, DnaK-independent fashion. Unfolded proteins bind initially to DnaJ; upon interaction with the DnaJ-bound protein, DnaK hydrolyzes its bound ATP, resulting in the formation of a stable complex. GrpE releases ADP from DnaK; ATP binding to DnaK triggers the release of the substrate protein, thus completing the reaction cycle. Several rounds of ATP-dependent interactions between DnaJ, DnaK and GrpE are required for fully efficient folding. Also involved, together with DnaK and GrpE, in the DNA replication of plasmids through activation of initiation proteins.</text>
</comment>
<dbReference type="GO" id="GO:0005524">
    <property type="term" value="F:ATP binding"/>
    <property type="evidence" value="ECO:0007669"/>
    <property type="project" value="InterPro"/>
</dbReference>
<dbReference type="FunFam" id="2.10.230.10:FF:000002">
    <property type="entry name" value="Molecular chaperone DnaJ"/>
    <property type="match status" value="1"/>
</dbReference>
<feature type="binding site" evidence="10">
    <location>
        <position position="184"/>
    </location>
    <ligand>
        <name>Zn(2+)</name>
        <dbReference type="ChEBI" id="CHEBI:29105"/>
        <label>2</label>
    </ligand>
</feature>
<comment type="domain">
    <text evidence="10">The J domain is necessary and sufficient to stimulate DnaK ATPase activity. Zinc center 1 plays an important role in the autonomous, DnaK-independent chaperone activity of DnaJ. Zinc center 2 is essential for interaction with DnaK and for DnaJ activity.</text>
</comment>
<dbReference type="GO" id="GO:0051082">
    <property type="term" value="F:unfolded protein binding"/>
    <property type="evidence" value="ECO:0007669"/>
    <property type="project" value="UniProtKB-UniRule"/>
</dbReference>
<comment type="subunit">
    <text evidence="10">Homodimer.</text>
</comment>
<dbReference type="CDD" id="cd06257">
    <property type="entry name" value="DnaJ"/>
    <property type="match status" value="1"/>
</dbReference>
<dbReference type="CDD" id="cd10747">
    <property type="entry name" value="DnaJ_C"/>
    <property type="match status" value="1"/>
</dbReference>
<dbReference type="InterPro" id="IPR002939">
    <property type="entry name" value="DnaJ_C"/>
</dbReference>
<feature type="binding site" evidence="10">
    <location>
        <position position="198"/>
    </location>
    <ligand>
        <name>Zn(2+)</name>
        <dbReference type="ChEBI" id="CHEBI:29105"/>
        <label>1</label>
    </ligand>
</feature>
<sequence length="386" mass="43056">MAQTYYEILGVSENADEKEIKRAYRKLSLKYHPDKNPDPEAQDKFKEINLAYEVLSDADKRATYDRLGHDAYVNSNGQGFGGGGFGGGFGGFGGFEDIFNMFNQATGGNSRQSTQQVRGSDIPIIVTLTLEDLFFGKKVKITYNRQKDCPDCHGKGTENENDLTTCPQCHGSGEIRQFIFSQTCGRCHGRGKIIKNPCKKCKGHATVSVKEEFEYEFKHLQPNSRLRFRGLGNEAGAGTIPGNLIVQVEVAEHSIFKMDDYGNLVLIYPIDPFTAALGGEISVPTLDGTETVTVKAGVQYGDNVVLKGKGTYIDNRRTDLNVIFNIPTLTNLTKEQKELLQKLKDTINPEKQFANSNPRDKNRNGVDKQFKNIKDYLKSLLEKIKK</sequence>
<comment type="subcellular location">
    <subcellularLocation>
        <location evidence="10">Cytoplasm</location>
    </subcellularLocation>
</comment>
<feature type="binding site" evidence="10">
    <location>
        <position position="149"/>
    </location>
    <ligand>
        <name>Zn(2+)</name>
        <dbReference type="ChEBI" id="CHEBI:29105"/>
        <label>1</label>
    </ligand>
</feature>
<keyword evidence="6 10" id="KW-0346">Stress response</keyword>
<dbReference type="InterPro" id="IPR036410">
    <property type="entry name" value="HSP_DnaJ_Cys-rich_dom_sf"/>
</dbReference>
<evidence type="ECO:0000313" key="14">
    <source>
        <dbReference type="EMBL" id="RIY37819.1"/>
    </source>
</evidence>
<dbReference type="OrthoDB" id="9779889at2"/>
<dbReference type="GO" id="GO:0031072">
    <property type="term" value="F:heat shock protein binding"/>
    <property type="evidence" value="ECO:0007669"/>
    <property type="project" value="InterPro"/>
</dbReference>
<evidence type="ECO:0000256" key="11">
    <source>
        <dbReference type="PROSITE-ProRule" id="PRU00546"/>
    </source>
</evidence>
<feature type="zinc finger region" description="CR-type" evidence="11">
    <location>
        <begin position="136"/>
        <end position="210"/>
    </location>
</feature>
<protein>
    <recommendedName>
        <fullName evidence="9 10">Chaperone protein DnaJ</fullName>
    </recommendedName>
</protein>
<keyword evidence="10" id="KW-0963">Cytoplasm</keyword>
<evidence type="ECO:0000256" key="1">
    <source>
        <dbReference type="ARBA" id="ARBA00022705"/>
    </source>
</evidence>
<dbReference type="SUPFAM" id="SSF49493">
    <property type="entry name" value="HSP40/DnaJ peptide-binding domain"/>
    <property type="match status" value="2"/>
</dbReference>
<dbReference type="Pfam" id="PF00226">
    <property type="entry name" value="DnaJ"/>
    <property type="match status" value="1"/>
</dbReference>
<keyword evidence="2 10" id="KW-0479">Metal-binding</keyword>
<proteinExistence type="inferred from homology"/>
<comment type="similarity">
    <text evidence="8 10">Belongs to the DnaJ family.</text>
</comment>
<dbReference type="PROSITE" id="PS51188">
    <property type="entry name" value="ZF_CR"/>
    <property type="match status" value="1"/>
</dbReference>
<dbReference type="InterPro" id="IPR018253">
    <property type="entry name" value="DnaJ_domain_CS"/>
</dbReference>
<evidence type="ECO:0000313" key="15">
    <source>
        <dbReference type="Proteomes" id="UP000265916"/>
    </source>
</evidence>
<organism evidence="14 15">
    <name type="scientific">Psittacicella hinzii</name>
    <dbReference type="NCBI Taxonomy" id="2028575"/>
    <lineage>
        <taxon>Bacteria</taxon>
        <taxon>Pseudomonadati</taxon>
        <taxon>Pseudomonadota</taxon>
        <taxon>Gammaproteobacteria</taxon>
        <taxon>Pasteurellales</taxon>
        <taxon>Psittacicellaceae</taxon>
        <taxon>Psittacicella</taxon>
    </lineage>
</organism>
<accession>A0A3A1YKT1</accession>
<dbReference type="InterPro" id="IPR036869">
    <property type="entry name" value="J_dom_sf"/>
</dbReference>
<dbReference type="RefSeq" id="WP_119531455.1">
    <property type="nucleotide sequence ID" value="NZ_JBHSSP010000034.1"/>
</dbReference>
<keyword evidence="15" id="KW-1185">Reference proteome</keyword>
<evidence type="ECO:0000256" key="4">
    <source>
        <dbReference type="ARBA" id="ARBA00022771"/>
    </source>
</evidence>
<comment type="caution">
    <text evidence="10">Lacks conserved residue(s) required for the propagation of feature annotation.</text>
</comment>
<feature type="binding site" evidence="10">
    <location>
        <position position="152"/>
    </location>
    <ligand>
        <name>Zn(2+)</name>
        <dbReference type="ChEBI" id="CHEBI:29105"/>
        <label>1</label>
    </ligand>
</feature>
<dbReference type="PROSITE" id="PS00636">
    <property type="entry name" value="DNAJ_1"/>
    <property type="match status" value="1"/>
</dbReference>
<evidence type="ECO:0000259" key="12">
    <source>
        <dbReference type="PROSITE" id="PS50076"/>
    </source>
</evidence>
<dbReference type="GO" id="GO:0006260">
    <property type="term" value="P:DNA replication"/>
    <property type="evidence" value="ECO:0007669"/>
    <property type="project" value="UniProtKB-KW"/>
</dbReference>
<dbReference type="PANTHER" id="PTHR43096:SF52">
    <property type="entry name" value="DNAJ HOMOLOG 1, MITOCHONDRIAL-RELATED"/>
    <property type="match status" value="1"/>
</dbReference>
<keyword evidence="3 10" id="KW-0677">Repeat</keyword>
<reference evidence="14 15" key="1">
    <citation type="submission" date="2017-08" db="EMBL/GenBank/DDBJ databases">
        <title>Reclassification of Bisgaard taxon 37 and 44.</title>
        <authorList>
            <person name="Christensen H."/>
        </authorList>
    </citation>
    <scope>NUCLEOTIDE SEQUENCE [LARGE SCALE GENOMIC DNA]</scope>
    <source>
        <strain evidence="14 15">111</strain>
    </source>
</reference>
<evidence type="ECO:0000256" key="10">
    <source>
        <dbReference type="HAMAP-Rule" id="MF_01152"/>
    </source>
</evidence>
<feature type="binding site" evidence="10">
    <location>
        <position position="187"/>
    </location>
    <ligand>
        <name>Zn(2+)</name>
        <dbReference type="ChEBI" id="CHEBI:29105"/>
        <label>2</label>
    </ligand>
</feature>
<evidence type="ECO:0000256" key="5">
    <source>
        <dbReference type="ARBA" id="ARBA00022833"/>
    </source>
</evidence>
<dbReference type="InterPro" id="IPR008971">
    <property type="entry name" value="HSP40/DnaJ_pept-bd"/>
</dbReference>
<evidence type="ECO:0000256" key="8">
    <source>
        <dbReference type="ARBA" id="ARBA00061004"/>
    </source>
</evidence>
<evidence type="ECO:0000259" key="13">
    <source>
        <dbReference type="PROSITE" id="PS51188"/>
    </source>
</evidence>
<feature type="binding site" evidence="10">
    <location>
        <position position="201"/>
    </location>
    <ligand>
        <name>Zn(2+)</name>
        <dbReference type="ChEBI" id="CHEBI:29105"/>
        <label>1</label>
    </ligand>
</feature>
<name>A0A3A1YKT1_9GAMM</name>
<dbReference type="SMART" id="SM00271">
    <property type="entry name" value="DnaJ"/>
    <property type="match status" value="1"/>
</dbReference>
<dbReference type="AlphaFoldDB" id="A0A3A1YKT1"/>
<keyword evidence="4 10" id="KW-0863">Zinc-finger</keyword>
<feature type="binding site" evidence="10">
    <location>
        <position position="169"/>
    </location>
    <ligand>
        <name>Zn(2+)</name>
        <dbReference type="ChEBI" id="CHEBI:29105"/>
        <label>2</label>
    </ligand>
</feature>
<keyword evidence="5 10" id="KW-0862">Zinc</keyword>
<feature type="binding site" evidence="10">
    <location>
        <position position="166"/>
    </location>
    <ligand>
        <name>Zn(2+)</name>
        <dbReference type="ChEBI" id="CHEBI:29105"/>
        <label>2</label>
    </ligand>
</feature>
<feature type="domain" description="J" evidence="12">
    <location>
        <begin position="4"/>
        <end position="68"/>
    </location>
</feature>
<dbReference type="InterPro" id="IPR001623">
    <property type="entry name" value="DnaJ_domain"/>
</dbReference>
<keyword evidence="1 10" id="KW-0235">DNA replication</keyword>
<dbReference type="Proteomes" id="UP000265916">
    <property type="component" value="Unassembled WGS sequence"/>
</dbReference>
<dbReference type="GO" id="GO:0008270">
    <property type="term" value="F:zinc ion binding"/>
    <property type="evidence" value="ECO:0007669"/>
    <property type="project" value="UniProtKB-UniRule"/>
</dbReference>
<evidence type="ECO:0000256" key="3">
    <source>
        <dbReference type="ARBA" id="ARBA00022737"/>
    </source>
</evidence>
<dbReference type="HAMAP" id="MF_01152">
    <property type="entry name" value="DnaJ"/>
    <property type="match status" value="1"/>
</dbReference>
<dbReference type="Pfam" id="PF01556">
    <property type="entry name" value="DnaJ_C"/>
    <property type="match status" value="1"/>
</dbReference>
<dbReference type="Gene3D" id="2.60.260.20">
    <property type="entry name" value="Urease metallochaperone UreE, N-terminal domain"/>
    <property type="match status" value="2"/>
</dbReference>
<dbReference type="GO" id="GO:0009408">
    <property type="term" value="P:response to heat"/>
    <property type="evidence" value="ECO:0007669"/>
    <property type="project" value="InterPro"/>
</dbReference>
<comment type="caution">
    <text evidence="14">The sequence shown here is derived from an EMBL/GenBank/DDBJ whole genome shotgun (WGS) entry which is preliminary data.</text>
</comment>
<evidence type="ECO:0000256" key="6">
    <source>
        <dbReference type="ARBA" id="ARBA00023016"/>
    </source>
</evidence>
<dbReference type="SUPFAM" id="SSF57938">
    <property type="entry name" value="DnaJ/Hsp40 cysteine-rich domain"/>
    <property type="match status" value="1"/>
</dbReference>
<dbReference type="SUPFAM" id="SSF46565">
    <property type="entry name" value="Chaperone J-domain"/>
    <property type="match status" value="1"/>
</dbReference>
<dbReference type="InterPro" id="IPR001305">
    <property type="entry name" value="HSP_DnaJ_Cys-rich_dom"/>
</dbReference>
<gene>
    <name evidence="10" type="primary">dnaJ</name>
    <name evidence="14" type="ORF">CKF58_04625</name>
</gene>
<dbReference type="Gene3D" id="2.10.230.10">
    <property type="entry name" value="Heat shock protein DnaJ, cysteine-rich domain"/>
    <property type="match status" value="1"/>
</dbReference>
<evidence type="ECO:0000256" key="2">
    <source>
        <dbReference type="ARBA" id="ARBA00022723"/>
    </source>
</evidence>
<dbReference type="Pfam" id="PF00684">
    <property type="entry name" value="DnaJ_CXXCXGXG"/>
    <property type="match status" value="1"/>
</dbReference>
<dbReference type="PROSITE" id="PS50076">
    <property type="entry name" value="DNAJ_2"/>
    <property type="match status" value="1"/>
</dbReference>
<dbReference type="PRINTS" id="PR00625">
    <property type="entry name" value="JDOMAIN"/>
</dbReference>
<evidence type="ECO:0000256" key="9">
    <source>
        <dbReference type="ARBA" id="ARBA00067609"/>
    </source>
</evidence>
<dbReference type="Gene3D" id="1.10.287.110">
    <property type="entry name" value="DnaJ domain"/>
    <property type="match status" value="1"/>
</dbReference>
<dbReference type="GO" id="GO:0005737">
    <property type="term" value="C:cytoplasm"/>
    <property type="evidence" value="ECO:0007669"/>
    <property type="project" value="UniProtKB-SubCell"/>
</dbReference>
<keyword evidence="7 10" id="KW-0143">Chaperone</keyword>